<dbReference type="OrthoDB" id="770677at2"/>
<organism evidence="1 2">
    <name type="scientific">Pedobacter kyungheensis</name>
    <dbReference type="NCBI Taxonomy" id="1069985"/>
    <lineage>
        <taxon>Bacteria</taxon>
        <taxon>Pseudomonadati</taxon>
        <taxon>Bacteroidota</taxon>
        <taxon>Sphingobacteriia</taxon>
        <taxon>Sphingobacteriales</taxon>
        <taxon>Sphingobacteriaceae</taxon>
        <taxon>Pedobacter</taxon>
    </lineage>
</organism>
<reference evidence="1 2" key="1">
    <citation type="submission" date="2014-10" db="EMBL/GenBank/DDBJ databases">
        <title>Pedobacter Kyungheensis.</title>
        <authorList>
            <person name="Anderson B.M."/>
            <person name="Newman J.D."/>
        </authorList>
    </citation>
    <scope>NUCLEOTIDE SEQUENCE [LARGE SCALE GENOMIC DNA]</scope>
    <source>
        <strain evidence="1 2">KACC 16221</strain>
    </source>
</reference>
<dbReference type="EMBL" id="JSYN01000017">
    <property type="protein sequence ID" value="KIA93014.1"/>
    <property type="molecule type" value="Genomic_DNA"/>
</dbReference>
<protein>
    <submittedName>
        <fullName evidence="1">Uncharacterized protein</fullName>
    </submittedName>
</protein>
<sequence length="72" mass="8412">MKAELIQELQLLQNSRANKFADELTDRILSSVDAVNEKLASSVSLRGKMLMLLDKRLNFETLRKLRTRFFKQ</sequence>
<dbReference type="RefSeq" id="WP_039477550.1">
    <property type="nucleotide sequence ID" value="NZ_JSYN01000017.1"/>
</dbReference>
<dbReference type="AlphaFoldDB" id="A0A0C1FYR6"/>
<dbReference type="Proteomes" id="UP000031246">
    <property type="component" value="Unassembled WGS sequence"/>
</dbReference>
<name>A0A0C1FYR6_9SPHI</name>
<comment type="caution">
    <text evidence="1">The sequence shown here is derived from an EMBL/GenBank/DDBJ whole genome shotgun (WGS) entry which is preliminary data.</text>
</comment>
<keyword evidence="2" id="KW-1185">Reference proteome</keyword>
<evidence type="ECO:0000313" key="1">
    <source>
        <dbReference type="EMBL" id="KIA93014.1"/>
    </source>
</evidence>
<evidence type="ECO:0000313" key="2">
    <source>
        <dbReference type="Proteomes" id="UP000031246"/>
    </source>
</evidence>
<accession>A0A0C1FYR6</accession>
<proteinExistence type="predicted"/>
<gene>
    <name evidence="1" type="ORF">OC25_15075</name>
</gene>